<feature type="chain" id="PRO_5043497245" evidence="3">
    <location>
        <begin position="27"/>
        <end position="375"/>
    </location>
</feature>
<name>A0AAW0EN28_9TRYP</name>
<comment type="caution">
    <text evidence="4">The sequence shown here is derived from an EMBL/GenBank/DDBJ whole genome shotgun (WGS) entry which is preliminary data.</text>
</comment>
<dbReference type="AlphaFoldDB" id="A0AAW0EN28"/>
<sequence length="375" mass="39787">MAHQRTRRAAVAAAVCLVSLCVLAAAAVSAASAPTAAKGAAAAAVPSFEKFFAQSFHVSVMTQSYGSFNATLRMRGSLNFPERVQGELTPMGEPRLSRATQRPLPHFLRARGVEDDRLSSLPFAAAAGGVDGKRKKKGGADSSGSGEFAVAGEEERPTLLVMDMQLQYSDAMNGVVSVYYLPAELMALRAQREAIGEGSATPSASVDFAFRTEAEHMTGTPLSDVSALARVSSAVVSVDRIGSAAAPAGDPAANQGGVIFRWITEHEFSALLTIPITDDAAAGAAVHVEHMWVYGYAVPSKTVFSRNQRQVPWYNKYLMVGVGLMGFVVQIISGVTEGKKRAQEAAGAEAQLQAQQKAQLEAQLLEQERTNKKKK</sequence>
<accession>A0AAW0EN28</accession>
<dbReference type="Proteomes" id="UP001430356">
    <property type="component" value="Unassembled WGS sequence"/>
</dbReference>
<feature type="signal peptide" evidence="3">
    <location>
        <begin position="1"/>
        <end position="26"/>
    </location>
</feature>
<evidence type="ECO:0000256" key="1">
    <source>
        <dbReference type="SAM" id="Coils"/>
    </source>
</evidence>
<gene>
    <name evidence="4" type="ORF">NESM_000341800</name>
</gene>
<evidence type="ECO:0000256" key="2">
    <source>
        <dbReference type="SAM" id="MobiDB-lite"/>
    </source>
</evidence>
<evidence type="ECO:0000313" key="4">
    <source>
        <dbReference type="EMBL" id="KAK7194268.1"/>
    </source>
</evidence>
<protein>
    <submittedName>
        <fullName evidence="4">Uncharacterized protein</fullName>
    </submittedName>
</protein>
<feature type="coiled-coil region" evidence="1">
    <location>
        <begin position="348"/>
        <end position="375"/>
    </location>
</feature>
<organism evidence="4 5">
    <name type="scientific">Novymonas esmeraldas</name>
    <dbReference type="NCBI Taxonomy" id="1808958"/>
    <lineage>
        <taxon>Eukaryota</taxon>
        <taxon>Discoba</taxon>
        <taxon>Euglenozoa</taxon>
        <taxon>Kinetoplastea</taxon>
        <taxon>Metakinetoplastina</taxon>
        <taxon>Trypanosomatida</taxon>
        <taxon>Trypanosomatidae</taxon>
        <taxon>Novymonas</taxon>
    </lineage>
</organism>
<keyword evidence="5" id="KW-1185">Reference proteome</keyword>
<reference evidence="4 5" key="1">
    <citation type="journal article" date="2021" name="MBio">
        <title>A New Model Trypanosomatid, Novymonas esmeraldas: Genomic Perception of Its 'Candidatus Pandoraea novymonadis' Endosymbiont.</title>
        <authorList>
            <person name="Zakharova A."/>
            <person name="Saura A."/>
            <person name="Butenko A."/>
            <person name="Podesvova L."/>
            <person name="Warmusova S."/>
            <person name="Kostygov A.Y."/>
            <person name="Nenarokova A."/>
            <person name="Lukes J."/>
            <person name="Opperdoes F.R."/>
            <person name="Yurchenko V."/>
        </authorList>
    </citation>
    <scope>NUCLEOTIDE SEQUENCE [LARGE SCALE GENOMIC DNA]</scope>
    <source>
        <strain evidence="4 5">E262AT.01</strain>
    </source>
</reference>
<feature type="region of interest" description="Disordered" evidence="2">
    <location>
        <begin position="129"/>
        <end position="149"/>
    </location>
</feature>
<keyword evidence="1" id="KW-0175">Coiled coil</keyword>
<evidence type="ECO:0000256" key="3">
    <source>
        <dbReference type="SAM" id="SignalP"/>
    </source>
</evidence>
<dbReference type="EMBL" id="JAECZO010000033">
    <property type="protein sequence ID" value="KAK7194268.1"/>
    <property type="molecule type" value="Genomic_DNA"/>
</dbReference>
<evidence type="ECO:0000313" key="5">
    <source>
        <dbReference type="Proteomes" id="UP001430356"/>
    </source>
</evidence>
<dbReference type="PROSITE" id="PS51318">
    <property type="entry name" value="TAT"/>
    <property type="match status" value="1"/>
</dbReference>
<dbReference type="InterPro" id="IPR006311">
    <property type="entry name" value="TAT_signal"/>
</dbReference>
<proteinExistence type="predicted"/>
<keyword evidence="3" id="KW-0732">Signal</keyword>